<feature type="domain" description="Response regulatory" evidence="5">
    <location>
        <begin position="5"/>
        <end position="121"/>
    </location>
</feature>
<dbReference type="PRINTS" id="PR00038">
    <property type="entry name" value="HTHLUXR"/>
</dbReference>
<evidence type="ECO:0000313" key="7">
    <source>
        <dbReference type="Proteomes" id="UP000824281"/>
    </source>
</evidence>
<feature type="modified residue" description="4-aspartylphosphate" evidence="3">
    <location>
        <position position="56"/>
    </location>
</feature>
<dbReference type="Proteomes" id="UP000824281">
    <property type="component" value="Chromosome"/>
</dbReference>
<keyword evidence="1 3" id="KW-0597">Phosphoprotein</keyword>
<feature type="domain" description="HTH luxR-type" evidence="4">
    <location>
        <begin position="140"/>
        <end position="205"/>
    </location>
</feature>
<dbReference type="PROSITE" id="PS50043">
    <property type="entry name" value="HTH_LUXR_2"/>
    <property type="match status" value="1"/>
</dbReference>
<dbReference type="RefSeq" id="WP_221424412.1">
    <property type="nucleotide sequence ID" value="NZ_CP081295.1"/>
</dbReference>
<dbReference type="CDD" id="cd17535">
    <property type="entry name" value="REC_NarL-like"/>
    <property type="match status" value="1"/>
</dbReference>
<name>A0ABX8ZIV5_9SPHN</name>
<accession>A0ABX8ZIV5</accession>
<dbReference type="InterPro" id="IPR001789">
    <property type="entry name" value="Sig_transdc_resp-reg_receiver"/>
</dbReference>
<dbReference type="InterPro" id="IPR000792">
    <property type="entry name" value="Tscrpt_reg_LuxR_C"/>
</dbReference>
<dbReference type="InterPro" id="IPR016032">
    <property type="entry name" value="Sig_transdc_resp-reg_C-effctor"/>
</dbReference>
<keyword evidence="2" id="KW-0238">DNA-binding</keyword>
<dbReference type="PANTHER" id="PTHR45566:SF2">
    <property type="entry name" value="NARL SUBFAMILY"/>
    <property type="match status" value="1"/>
</dbReference>
<evidence type="ECO:0000256" key="2">
    <source>
        <dbReference type="ARBA" id="ARBA00023125"/>
    </source>
</evidence>
<evidence type="ECO:0000256" key="1">
    <source>
        <dbReference type="ARBA" id="ARBA00022553"/>
    </source>
</evidence>
<dbReference type="SMART" id="SM00421">
    <property type="entry name" value="HTH_LUXR"/>
    <property type="match status" value="1"/>
</dbReference>
<dbReference type="EMBL" id="CP081295">
    <property type="protein sequence ID" value="QZD88902.1"/>
    <property type="molecule type" value="Genomic_DNA"/>
</dbReference>
<dbReference type="SUPFAM" id="SSF46894">
    <property type="entry name" value="C-terminal effector domain of the bipartite response regulators"/>
    <property type="match status" value="1"/>
</dbReference>
<dbReference type="CDD" id="cd06170">
    <property type="entry name" value="LuxR_C_like"/>
    <property type="match status" value="1"/>
</dbReference>
<dbReference type="Pfam" id="PF00196">
    <property type="entry name" value="GerE"/>
    <property type="match status" value="1"/>
</dbReference>
<sequence>MTVQSIVIADSDALSRIGLKTLLEHSGEAAEISEVANLIELVGLMPAGRSTVIVLDVHLAGLEGPEGIADLLRRYPDTRLCVLVDNATRDIALEYLASGVMGCLAKSRSAEEIAEAVQVIGQGRPYLCRLTTEQASAATRTQSVGKLTRRQRKVLAVMATGKSNKEIARELGICEGTVKVHVNAAYRALGVHNRVAAVRALQQAQQDRAADSALKLPFPELLSPATA</sequence>
<dbReference type="Pfam" id="PF00072">
    <property type="entry name" value="Response_reg"/>
    <property type="match status" value="1"/>
</dbReference>
<proteinExistence type="predicted"/>
<protein>
    <submittedName>
        <fullName evidence="6">Response regulator transcription factor</fullName>
    </submittedName>
</protein>
<evidence type="ECO:0000256" key="3">
    <source>
        <dbReference type="PROSITE-ProRule" id="PRU00169"/>
    </source>
</evidence>
<dbReference type="InterPro" id="IPR011006">
    <property type="entry name" value="CheY-like_superfamily"/>
</dbReference>
<keyword evidence="7" id="KW-1185">Reference proteome</keyword>
<dbReference type="InterPro" id="IPR058245">
    <property type="entry name" value="NreC/VraR/RcsB-like_REC"/>
</dbReference>
<dbReference type="PROSITE" id="PS50110">
    <property type="entry name" value="RESPONSE_REGULATORY"/>
    <property type="match status" value="1"/>
</dbReference>
<dbReference type="SUPFAM" id="SSF52172">
    <property type="entry name" value="CheY-like"/>
    <property type="match status" value="1"/>
</dbReference>
<dbReference type="InterPro" id="IPR051015">
    <property type="entry name" value="EvgA-like"/>
</dbReference>
<dbReference type="PANTHER" id="PTHR45566">
    <property type="entry name" value="HTH-TYPE TRANSCRIPTIONAL REGULATOR YHJB-RELATED"/>
    <property type="match status" value="1"/>
</dbReference>
<dbReference type="SMART" id="SM00448">
    <property type="entry name" value="REC"/>
    <property type="match status" value="1"/>
</dbReference>
<dbReference type="Gene3D" id="3.40.50.2300">
    <property type="match status" value="1"/>
</dbReference>
<reference evidence="6 7" key="1">
    <citation type="submission" date="2021-08" db="EMBL/GenBank/DDBJ databases">
        <title>Comparative Genomics Analysis of the Genus Qipengyuania Reveals Extensive Genetic Diversity and Metabolic Versatility, Including the Description of Fifteen Novel Species.</title>
        <authorList>
            <person name="Liu Y."/>
        </authorList>
    </citation>
    <scope>NUCLEOTIDE SEQUENCE [LARGE SCALE GENOMIC DNA]</scope>
    <source>
        <strain evidence="6 7">1NDH13</strain>
    </source>
</reference>
<evidence type="ECO:0000313" key="6">
    <source>
        <dbReference type="EMBL" id="QZD88902.1"/>
    </source>
</evidence>
<evidence type="ECO:0000259" key="5">
    <source>
        <dbReference type="PROSITE" id="PS50110"/>
    </source>
</evidence>
<gene>
    <name evidence="6" type="ORF">K3148_08535</name>
</gene>
<organism evidence="6 7">
    <name type="scientific">Qipengyuania aurantiaca</name>
    <dbReference type="NCBI Taxonomy" id="2867233"/>
    <lineage>
        <taxon>Bacteria</taxon>
        <taxon>Pseudomonadati</taxon>
        <taxon>Pseudomonadota</taxon>
        <taxon>Alphaproteobacteria</taxon>
        <taxon>Sphingomonadales</taxon>
        <taxon>Erythrobacteraceae</taxon>
        <taxon>Qipengyuania</taxon>
    </lineage>
</organism>
<evidence type="ECO:0000259" key="4">
    <source>
        <dbReference type="PROSITE" id="PS50043"/>
    </source>
</evidence>